<dbReference type="GO" id="GO:0055085">
    <property type="term" value="P:transmembrane transport"/>
    <property type="evidence" value="ECO:0007669"/>
    <property type="project" value="InterPro"/>
</dbReference>
<dbReference type="RefSeq" id="WP_008583218.1">
    <property type="nucleotide sequence ID" value="NZ_CP007035.1"/>
</dbReference>
<dbReference type="Pfam" id="PF05569">
    <property type="entry name" value="Peptidase_M56"/>
    <property type="match status" value="1"/>
</dbReference>
<dbReference type="InterPro" id="IPR008756">
    <property type="entry name" value="Peptidase_M56"/>
</dbReference>
<dbReference type="STRING" id="929713.NIASO_04615"/>
<feature type="transmembrane region" description="Helical" evidence="1">
    <location>
        <begin position="274"/>
        <end position="292"/>
    </location>
</feature>
<feature type="transmembrane region" description="Helical" evidence="1">
    <location>
        <begin position="6"/>
        <end position="22"/>
    </location>
</feature>
<dbReference type="InterPro" id="IPR052173">
    <property type="entry name" value="Beta-lactam_resp_regulator"/>
</dbReference>
<gene>
    <name evidence="4" type="ORF">NIASO_04615</name>
</gene>
<protein>
    <recommendedName>
        <fullName evidence="6">Peptidase M56 domain-containing protein</fullName>
    </recommendedName>
</protein>
<feature type="transmembrane region" description="Helical" evidence="1">
    <location>
        <begin position="183"/>
        <end position="202"/>
    </location>
</feature>
<dbReference type="CDD" id="cd07341">
    <property type="entry name" value="M56_BlaR1_MecR1_like"/>
    <property type="match status" value="1"/>
</dbReference>
<feature type="domain" description="TonB C-terminal" evidence="2">
    <location>
        <begin position="426"/>
        <end position="485"/>
    </location>
</feature>
<dbReference type="eggNOG" id="COG4219">
    <property type="taxonomic scope" value="Bacteria"/>
</dbReference>
<dbReference type="EMBL" id="CP007035">
    <property type="protein sequence ID" value="AHF17251.1"/>
    <property type="molecule type" value="Genomic_DNA"/>
</dbReference>
<name>W0F7C6_9BACT</name>
<sequence length="488" mass="55764">MLAYILQVTGCSVLLYSYYHLILRNERFHQYNRFYLLALVPLSFLLPLLRFTLPLQNELALSIASSFHRLNQFSVTLPEVVVTSRQRVGFTGRYAGSFLYGLIVLVFLIRIAIALGTIVRLRRHHAVKKTDGLLLIECRNADVPFSFFKWIFWDPGTDVHTDTGKQLFDHEAYHVRHRHSLDLLFIETVIALLWFNPVFYLVRKELRTTHEFLADQYAAQKNNKYQYAELLVRHAMSAGHSRKLINPFFTNQLKRRITMLTKNNKPAFQYLRKLMVLPLLAVATLLFSFTYLEHSIAAITKTVAADSHNTILNNENENPPQPTATVLAARELNTVKPKPKDKQPSVITNLPEREIKIQVPGLENIRQIAMPSPADTVPAAKTEPEIFTKVEKEAFYPGEWARFLMSNLNGAVPKNNGAQPGNYQAVVQFVVSRNGSVSDIKCIKDPGFGIAQEAIRVIKLSGKWNPAEQNHRKVKAYRKQPITFQVTQ</sequence>
<evidence type="ECO:0000259" key="3">
    <source>
        <dbReference type="Pfam" id="PF05569"/>
    </source>
</evidence>
<dbReference type="AlphaFoldDB" id="W0F7C6"/>
<dbReference type="Gene3D" id="3.30.1150.10">
    <property type="match status" value="1"/>
</dbReference>
<organism evidence="4 5">
    <name type="scientific">Niabella soli DSM 19437</name>
    <dbReference type="NCBI Taxonomy" id="929713"/>
    <lineage>
        <taxon>Bacteria</taxon>
        <taxon>Pseudomonadati</taxon>
        <taxon>Bacteroidota</taxon>
        <taxon>Chitinophagia</taxon>
        <taxon>Chitinophagales</taxon>
        <taxon>Chitinophagaceae</taxon>
        <taxon>Niabella</taxon>
    </lineage>
</organism>
<evidence type="ECO:0008006" key="6">
    <source>
        <dbReference type="Google" id="ProtNLM"/>
    </source>
</evidence>
<dbReference type="eggNOG" id="COG0810">
    <property type="taxonomic scope" value="Bacteria"/>
</dbReference>
<feature type="transmembrane region" description="Helical" evidence="1">
    <location>
        <begin position="34"/>
        <end position="53"/>
    </location>
</feature>
<feature type="transmembrane region" description="Helical" evidence="1">
    <location>
        <begin position="98"/>
        <end position="119"/>
    </location>
</feature>
<keyword evidence="1" id="KW-1133">Transmembrane helix</keyword>
<keyword evidence="5" id="KW-1185">Reference proteome</keyword>
<dbReference type="KEGG" id="nso:NIASO_04615"/>
<evidence type="ECO:0000259" key="2">
    <source>
        <dbReference type="Pfam" id="PF03544"/>
    </source>
</evidence>
<evidence type="ECO:0000256" key="1">
    <source>
        <dbReference type="SAM" id="Phobius"/>
    </source>
</evidence>
<evidence type="ECO:0000313" key="5">
    <source>
        <dbReference type="Proteomes" id="UP000003586"/>
    </source>
</evidence>
<dbReference type="InterPro" id="IPR037682">
    <property type="entry name" value="TonB_C"/>
</dbReference>
<reference evidence="4 5" key="1">
    <citation type="submission" date="2013-12" db="EMBL/GenBank/DDBJ databases">
        <authorList>
            <consortium name="DOE Joint Genome Institute"/>
            <person name="Eisen J."/>
            <person name="Huntemann M."/>
            <person name="Han J."/>
            <person name="Chen A."/>
            <person name="Kyrpides N."/>
            <person name="Mavromatis K."/>
            <person name="Markowitz V."/>
            <person name="Palaniappan K."/>
            <person name="Ivanova N."/>
            <person name="Schaumberg A."/>
            <person name="Pati A."/>
            <person name="Liolios K."/>
            <person name="Nordberg H.P."/>
            <person name="Cantor M.N."/>
            <person name="Hua S.X."/>
            <person name="Woyke T."/>
        </authorList>
    </citation>
    <scope>NUCLEOTIDE SEQUENCE [LARGE SCALE GENOMIC DNA]</scope>
    <source>
        <strain evidence="5">DSM 19437</strain>
    </source>
</reference>
<keyword evidence="1" id="KW-0472">Membrane</keyword>
<keyword evidence="1" id="KW-0812">Transmembrane</keyword>
<accession>W0F7C6</accession>
<dbReference type="Proteomes" id="UP000003586">
    <property type="component" value="Chromosome"/>
</dbReference>
<feature type="domain" description="Peptidase M56" evidence="3">
    <location>
        <begin position="168"/>
        <end position="260"/>
    </location>
</feature>
<dbReference type="Pfam" id="PF03544">
    <property type="entry name" value="TonB_C"/>
    <property type="match status" value="1"/>
</dbReference>
<dbReference type="PANTHER" id="PTHR34978">
    <property type="entry name" value="POSSIBLE SENSOR-TRANSDUCER PROTEIN BLAR"/>
    <property type="match status" value="1"/>
</dbReference>
<dbReference type="SUPFAM" id="SSF74653">
    <property type="entry name" value="TolA/TonB C-terminal domain"/>
    <property type="match status" value="1"/>
</dbReference>
<dbReference type="HOGENOM" id="CLU_013798_3_1_10"/>
<dbReference type="PANTHER" id="PTHR34978:SF3">
    <property type="entry name" value="SLR0241 PROTEIN"/>
    <property type="match status" value="1"/>
</dbReference>
<proteinExistence type="predicted"/>
<evidence type="ECO:0000313" key="4">
    <source>
        <dbReference type="EMBL" id="AHF17251.1"/>
    </source>
</evidence>